<protein>
    <recommendedName>
        <fullName evidence="2">Activator of Hsp90 ATPase homologue 1/2-like C-terminal domain-containing protein</fullName>
    </recommendedName>
</protein>
<comment type="similarity">
    <text evidence="1">Belongs to the AHA1 family.</text>
</comment>
<dbReference type="EMBL" id="ANIE01000007">
    <property type="protein sequence ID" value="KEF30485.1"/>
    <property type="molecule type" value="Genomic_DNA"/>
</dbReference>
<evidence type="ECO:0000313" key="4">
    <source>
        <dbReference type="Proteomes" id="UP000035057"/>
    </source>
</evidence>
<dbReference type="InterPro" id="IPR023393">
    <property type="entry name" value="START-like_dom_sf"/>
</dbReference>
<comment type="caution">
    <text evidence="3">The sequence shown here is derived from an EMBL/GenBank/DDBJ whole genome shotgun (WGS) entry which is preliminary data.</text>
</comment>
<accession>A0A072NBM9</accession>
<dbReference type="CDD" id="cd08899">
    <property type="entry name" value="SRPBCC_CalC_Aha1-like_6"/>
    <property type="match status" value="1"/>
</dbReference>
<dbReference type="STRING" id="1137280.D777_02427"/>
<feature type="domain" description="Activator of Hsp90 ATPase homologue 1/2-like C-terminal" evidence="2">
    <location>
        <begin position="29"/>
        <end position="143"/>
    </location>
</feature>
<reference evidence="3 4" key="1">
    <citation type="submission" date="2012-12" db="EMBL/GenBank/DDBJ databases">
        <title>Genome assembly of Marinobacter sp. AK21.</title>
        <authorList>
            <person name="Khatri I."/>
            <person name="Kumar R."/>
            <person name="Vaidya B."/>
            <person name="Subramanian S."/>
            <person name="Pinnaka A."/>
        </authorList>
    </citation>
    <scope>NUCLEOTIDE SEQUENCE [LARGE SCALE GENOMIC DNA]</scope>
    <source>
        <strain evidence="3 4">AK21</strain>
    </source>
</reference>
<dbReference type="SUPFAM" id="SSF55961">
    <property type="entry name" value="Bet v1-like"/>
    <property type="match status" value="1"/>
</dbReference>
<proteinExistence type="inferred from homology"/>
<dbReference type="Gene3D" id="3.30.530.20">
    <property type="match status" value="1"/>
</dbReference>
<keyword evidence="4" id="KW-1185">Reference proteome</keyword>
<dbReference type="InterPro" id="IPR013538">
    <property type="entry name" value="ASHA1/2-like_C"/>
</dbReference>
<sequence length="171" mass="18974">MGNDGSIIEGEITKYDERVSVKLERRIDHAPEMVWRMLTDSVHLGQWLAPGSMEPRKGGRIQLDFGNSGTPIDCHIRAWEPNRLLAYSWSAGNDPERPLTWTLTPTGQGTLLSLTLSLPDDDLVAISCAGWDSHLEMLVAALEGISISFPAARFREARAVFQRLAEEQMAA</sequence>
<dbReference type="OrthoDB" id="9800600at2"/>
<dbReference type="PATRIC" id="fig|1137280.3.peg.2243"/>
<evidence type="ECO:0000259" key="2">
    <source>
        <dbReference type="Pfam" id="PF08327"/>
    </source>
</evidence>
<evidence type="ECO:0000256" key="1">
    <source>
        <dbReference type="ARBA" id="ARBA00006817"/>
    </source>
</evidence>
<evidence type="ECO:0000313" key="3">
    <source>
        <dbReference type="EMBL" id="KEF30485.1"/>
    </source>
</evidence>
<organism evidence="3 4">
    <name type="scientific">Marinobacter nitratireducens</name>
    <dbReference type="NCBI Taxonomy" id="1137280"/>
    <lineage>
        <taxon>Bacteria</taxon>
        <taxon>Pseudomonadati</taxon>
        <taxon>Pseudomonadota</taxon>
        <taxon>Gammaproteobacteria</taxon>
        <taxon>Pseudomonadales</taxon>
        <taxon>Marinobacteraceae</taxon>
        <taxon>Marinobacter</taxon>
    </lineage>
</organism>
<dbReference type="AlphaFoldDB" id="A0A072NBM9"/>
<gene>
    <name evidence="3" type="ORF">D777_02427</name>
</gene>
<dbReference type="RefSeq" id="WP_036132162.1">
    <property type="nucleotide sequence ID" value="NZ_ANIE01000007.1"/>
</dbReference>
<name>A0A072NBM9_9GAMM</name>
<dbReference type="Proteomes" id="UP000035057">
    <property type="component" value="Unassembled WGS sequence"/>
</dbReference>
<dbReference type="Pfam" id="PF08327">
    <property type="entry name" value="AHSA1"/>
    <property type="match status" value="1"/>
</dbReference>